<accession>A0ABT5UCL0</accession>
<dbReference type="PANTHER" id="PTHR43102">
    <property type="entry name" value="SLR1143 PROTEIN"/>
    <property type="match status" value="1"/>
</dbReference>
<proteinExistence type="predicted"/>
<feature type="domain" description="GAF" evidence="1">
    <location>
        <begin position="26"/>
        <end position="168"/>
    </location>
</feature>
<dbReference type="Gene3D" id="3.30.450.40">
    <property type="match status" value="1"/>
</dbReference>
<dbReference type="RefSeq" id="WP_274690388.1">
    <property type="nucleotide sequence ID" value="NZ_JAPMOU010000028.1"/>
</dbReference>
<dbReference type="Pfam" id="PF01590">
    <property type="entry name" value="GAF"/>
    <property type="match status" value="1"/>
</dbReference>
<dbReference type="InterPro" id="IPR029016">
    <property type="entry name" value="GAF-like_dom_sf"/>
</dbReference>
<dbReference type="SMART" id="SM00065">
    <property type="entry name" value="GAF"/>
    <property type="match status" value="1"/>
</dbReference>
<protein>
    <submittedName>
        <fullName evidence="2">GAF domain-containing protein</fullName>
    </submittedName>
</protein>
<dbReference type="PANTHER" id="PTHR43102:SF2">
    <property type="entry name" value="GAF DOMAIN-CONTAINING PROTEIN"/>
    <property type="match status" value="1"/>
</dbReference>
<name>A0ABT5UCL0_9GAMM</name>
<evidence type="ECO:0000313" key="3">
    <source>
        <dbReference type="Proteomes" id="UP001528823"/>
    </source>
</evidence>
<gene>
    <name evidence="2" type="ORF">ORQ98_19050</name>
</gene>
<reference evidence="2 3" key="1">
    <citation type="submission" date="2022-11" db="EMBL/GenBank/DDBJ databases">
        <title>Spartinivicinus poritis sp. nov., isolated from scleractinian coral Porites lutea.</title>
        <authorList>
            <person name="Zhang G."/>
            <person name="Cai L."/>
            <person name="Wei Q."/>
        </authorList>
    </citation>
    <scope>NUCLEOTIDE SEQUENCE [LARGE SCALE GENOMIC DNA]</scope>
    <source>
        <strain evidence="2 3">A2-2</strain>
    </source>
</reference>
<evidence type="ECO:0000313" key="2">
    <source>
        <dbReference type="EMBL" id="MDE1464057.1"/>
    </source>
</evidence>
<dbReference type="SUPFAM" id="SSF55781">
    <property type="entry name" value="GAF domain-like"/>
    <property type="match status" value="1"/>
</dbReference>
<sequence>MEAPAYPADENVRLATLNSLNLLNTGPEERFDRYTRLAKQIFGVPIVLISLVDRHRQWFKSNIGLPVSETDRSISFCGHTILSSKPLVIPDTTSDHRFKDNPLVTAEPFIRFYAGYPLEVPNGCRLGTLCLIDNHPRIFNHNHINDLKTIAQLVQDEIGSYQDATLNEITKISNNKGVQILIQLLMDLHYQPELEVTIFFFQLEPSPTKNTTTCNHYPILEFSRLLLEACSTACVAGHIKEFTFMALFTGEQDITSLSSLSHLSFLTQQYNLKNPIMKVRYTYTTNYDVLANLPSLIQLFNNYEY</sequence>
<dbReference type="Proteomes" id="UP001528823">
    <property type="component" value="Unassembled WGS sequence"/>
</dbReference>
<organism evidence="2 3">
    <name type="scientific">Spartinivicinus poritis</name>
    <dbReference type="NCBI Taxonomy" id="2994640"/>
    <lineage>
        <taxon>Bacteria</taxon>
        <taxon>Pseudomonadati</taxon>
        <taxon>Pseudomonadota</taxon>
        <taxon>Gammaproteobacteria</taxon>
        <taxon>Oceanospirillales</taxon>
        <taxon>Zooshikellaceae</taxon>
        <taxon>Spartinivicinus</taxon>
    </lineage>
</organism>
<evidence type="ECO:0000259" key="1">
    <source>
        <dbReference type="SMART" id="SM00065"/>
    </source>
</evidence>
<comment type="caution">
    <text evidence="2">The sequence shown here is derived from an EMBL/GenBank/DDBJ whole genome shotgun (WGS) entry which is preliminary data.</text>
</comment>
<keyword evidence="3" id="KW-1185">Reference proteome</keyword>
<dbReference type="EMBL" id="JAPMOU010000028">
    <property type="protein sequence ID" value="MDE1464057.1"/>
    <property type="molecule type" value="Genomic_DNA"/>
</dbReference>
<dbReference type="InterPro" id="IPR003018">
    <property type="entry name" value="GAF"/>
</dbReference>